<feature type="transmembrane region" description="Helical" evidence="2">
    <location>
        <begin position="136"/>
        <end position="160"/>
    </location>
</feature>
<keyword evidence="1" id="KW-0175">Coiled coil</keyword>
<feature type="transmembrane region" description="Helical" evidence="2">
    <location>
        <begin position="166"/>
        <end position="188"/>
    </location>
</feature>
<accession>A0ABS5HKW9</accession>
<proteinExistence type="predicted"/>
<evidence type="ECO:0000313" key="4">
    <source>
        <dbReference type="Proteomes" id="UP000682951"/>
    </source>
</evidence>
<keyword evidence="2" id="KW-1133">Transmembrane helix</keyword>
<dbReference type="RefSeq" id="WP_212142272.1">
    <property type="nucleotide sequence ID" value="NZ_JAGSSW010000007.1"/>
</dbReference>
<keyword evidence="4" id="KW-1185">Reference proteome</keyword>
<dbReference type="EMBL" id="JAGSSW010000007">
    <property type="protein sequence ID" value="MBR8464367.1"/>
    <property type="molecule type" value="Genomic_DNA"/>
</dbReference>
<organism evidence="3 4">
    <name type="scientific">Campylobacter anatolicus</name>
    <dbReference type="NCBI Taxonomy" id="2829105"/>
    <lineage>
        <taxon>Bacteria</taxon>
        <taxon>Pseudomonadati</taxon>
        <taxon>Campylobacterota</taxon>
        <taxon>Epsilonproteobacteria</taxon>
        <taxon>Campylobacterales</taxon>
        <taxon>Campylobacteraceae</taxon>
        <taxon>Campylobacter</taxon>
    </lineage>
</organism>
<name>A0ABS5HKW9_9BACT</name>
<keyword evidence="2" id="KW-0472">Membrane</keyword>
<gene>
    <name evidence="3" type="ORF">KDD93_07300</name>
</gene>
<keyword evidence="2" id="KW-0812">Transmembrane</keyword>
<evidence type="ECO:0000256" key="1">
    <source>
        <dbReference type="SAM" id="Coils"/>
    </source>
</evidence>
<dbReference type="Proteomes" id="UP000682951">
    <property type="component" value="Unassembled WGS sequence"/>
</dbReference>
<sequence length="194" mass="22802">MIKTLVKIYATFWLVLLVVGAFISLEFLISSQVAFFSTVLILITSFYAYKRRVEIKLANEKDEILARERELDESEYDEWGLDNTVVQTNTDTTQESQIFIKNEIKTSKMSNINKARINLKDEKERLKRRKYKLKEINLTTAFMPYRLLAYGVFVFCFLVLKRRDMLDIVGFLMGLSTMPIGIFVFAFFNRQDKI</sequence>
<feature type="transmembrane region" description="Helical" evidence="2">
    <location>
        <begin position="5"/>
        <end position="23"/>
    </location>
</feature>
<protein>
    <submittedName>
        <fullName evidence="3">Uncharacterized protein</fullName>
    </submittedName>
</protein>
<evidence type="ECO:0000313" key="3">
    <source>
        <dbReference type="EMBL" id="MBR8464367.1"/>
    </source>
</evidence>
<comment type="caution">
    <text evidence="3">The sequence shown here is derived from an EMBL/GenBank/DDBJ whole genome shotgun (WGS) entry which is preliminary data.</text>
</comment>
<evidence type="ECO:0000256" key="2">
    <source>
        <dbReference type="SAM" id="Phobius"/>
    </source>
</evidence>
<feature type="coiled-coil region" evidence="1">
    <location>
        <begin position="109"/>
        <end position="136"/>
    </location>
</feature>
<reference evidence="3 4" key="1">
    <citation type="submission" date="2021-04" db="EMBL/GenBank/DDBJ databases">
        <title>Molecular and phenotypic characterization and identification of bacterial isolates recovered from the Anatolian ground squirrels (Spermophilus xanthoprymnus) and which have the potential to form a new species in the Campylobacter genus.</title>
        <authorList>
            <person name="Aydin F."/>
            <person name="Abay S."/>
            <person name="Kayman T."/>
            <person name="Karakaya E."/>
            <person name="Mustak H.K."/>
            <person name="Mustak I.B."/>
            <person name="Bilgin N."/>
            <person name="Duzler A."/>
            <person name="Sahin O."/>
            <person name="Guran O."/>
            <person name="Saticioglu I.B."/>
        </authorList>
    </citation>
    <scope>NUCLEOTIDE SEQUENCE [LARGE SCALE GENOMIC DNA]</scope>
    <source>
        <strain evidence="4">faydin-G24</strain>
    </source>
</reference>
<feature type="transmembrane region" description="Helical" evidence="2">
    <location>
        <begin position="29"/>
        <end position="49"/>
    </location>
</feature>